<dbReference type="AlphaFoldDB" id="A0A6L5YMU6"/>
<proteinExistence type="predicted"/>
<dbReference type="SUPFAM" id="SSF47413">
    <property type="entry name" value="lambda repressor-like DNA-binding domains"/>
    <property type="match status" value="1"/>
</dbReference>
<dbReference type="Proteomes" id="UP000474024">
    <property type="component" value="Unassembled WGS sequence"/>
</dbReference>
<accession>A0A6L5YMU6</accession>
<evidence type="ECO:0000313" key="3">
    <source>
        <dbReference type="Proteomes" id="UP000474024"/>
    </source>
</evidence>
<reference evidence="2 3" key="1">
    <citation type="submission" date="2019-08" db="EMBL/GenBank/DDBJ databases">
        <title>In-depth cultivation of the pig gut microbiome towards novel bacterial diversity and tailored functional studies.</title>
        <authorList>
            <person name="Wylensek D."/>
            <person name="Hitch T.C.A."/>
            <person name="Clavel T."/>
        </authorList>
    </citation>
    <scope>NUCLEOTIDE SEQUENCE [LARGE SCALE GENOMIC DNA]</scope>
    <source>
        <strain evidence="2 3">MUC/MUC-530-WT-4D</strain>
    </source>
</reference>
<protein>
    <submittedName>
        <fullName evidence="2">Helix-turn-helix domain-containing protein</fullName>
    </submittedName>
</protein>
<keyword evidence="3" id="KW-1185">Reference proteome</keyword>
<feature type="domain" description="HTH cro/C1-type" evidence="1">
    <location>
        <begin position="10"/>
        <end position="69"/>
    </location>
</feature>
<dbReference type="RefSeq" id="WP_154428284.1">
    <property type="nucleotide sequence ID" value="NZ_VUNI01000002.1"/>
</dbReference>
<evidence type="ECO:0000259" key="1">
    <source>
        <dbReference type="PROSITE" id="PS50943"/>
    </source>
</evidence>
<evidence type="ECO:0000313" key="2">
    <source>
        <dbReference type="EMBL" id="MST73793.1"/>
    </source>
</evidence>
<gene>
    <name evidence="2" type="ORF">FYJ75_01935</name>
</gene>
<sequence length="112" mass="13127">MRNDRIGQVLKEYRKRRSLTVSDVSVIFKNDYHMNVSEKTIYGWESNQSHPSSDKFLVLCEIYQIKDILRAFQGQEASDIALSDDEKELIDVYRDQDANIQQAIRRVLGMNK</sequence>
<dbReference type="EMBL" id="VUNI01000002">
    <property type="protein sequence ID" value="MST73793.1"/>
    <property type="molecule type" value="Genomic_DNA"/>
</dbReference>
<dbReference type="CDD" id="cd00093">
    <property type="entry name" value="HTH_XRE"/>
    <property type="match status" value="1"/>
</dbReference>
<dbReference type="InterPro" id="IPR010982">
    <property type="entry name" value="Lambda_DNA-bd_dom_sf"/>
</dbReference>
<dbReference type="PROSITE" id="PS50943">
    <property type="entry name" value="HTH_CROC1"/>
    <property type="match status" value="1"/>
</dbReference>
<name>A0A6L5YMU6_9FIRM</name>
<dbReference type="Gene3D" id="1.10.260.40">
    <property type="entry name" value="lambda repressor-like DNA-binding domains"/>
    <property type="match status" value="1"/>
</dbReference>
<dbReference type="GO" id="GO:0003677">
    <property type="term" value="F:DNA binding"/>
    <property type="evidence" value="ECO:0007669"/>
    <property type="project" value="InterPro"/>
</dbReference>
<dbReference type="InterPro" id="IPR001387">
    <property type="entry name" value="Cro/C1-type_HTH"/>
</dbReference>
<comment type="caution">
    <text evidence="2">The sequence shown here is derived from an EMBL/GenBank/DDBJ whole genome shotgun (WGS) entry which is preliminary data.</text>
</comment>
<organism evidence="2 3">
    <name type="scientific">Roseburia porci</name>
    <dbReference type="NCBI Taxonomy" id="2605790"/>
    <lineage>
        <taxon>Bacteria</taxon>
        <taxon>Bacillati</taxon>
        <taxon>Bacillota</taxon>
        <taxon>Clostridia</taxon>
        <taxon>Lachnospirales</taxon>
        <taxon>Lachnospiraceae</taxon>
        <taxon>Roseburia</taxon>
    </lineage>
</organism>